<proteinExistence type="predicted"/>
<gene>
    <name evidence="5" type="ORF">L544_1920</name>
</gene>
<dbReference type="PRINTS" id="PR00455">
    <property type="entry name" value="HTHTETR"/>
</dbReference>
<dbReference type="PANTHER" id="PTHR43479:SF11">
    <property type="entry name" value="ACREF_ENVCD OPERON REPRESSOR-RELATED"/>
    <property type="match status" value="1"/>
</dbReference>
<feature type="DNA-binding region" description="H-T-H motif" evidence="2">
    <location>
        <begin position="46"/>
        <end position="65"/>
    </location>
</feature>
<evidence type="ECO:0000313" key="6">
    <source>
        <dbReference type="Proteomes" id="UP000025748"/>
    </source>
</evidence>
<dbReference type="PROSITE" id="PS50977">
    <property type="entry name" value="HTH_TETR_2"/>
    <property type="match status" value="1"/>
</dbReference>
<evidence type="ECO:0000256" key="3">
    <source>
        <dbReference type="SAM" id="MobiDB-lite"/>
    </source>
</evidence>
<protein>
    <submittedName>
        <fullName evidence="5">Transcriptional regulator, TetR family</fullName>
    </submittedName>
</protein>
<evidence type="ECO:0000256" key="2">
    <source>
        <dbReference type="PROSITE-ProRule" id="PRU00335"/>
    </source>
</evidence>
<comment type="caution">
    <text evidence="5">The sequence shown here is derived from an EMBL/GenBank/DDBJ whole genome shotgun (WGS) entry which is preliminary data.</text>
</comment>
<dbReference type="SUPFAM" id="SSF46689">
    <property type="entry name" value="Homeodomain-like"/>
    <property type="match status" value="1"/>
</dbReference>
<dbReference type="EMBL" id="JHEM01000012">
    <property type="protein sequence ID" value="KCB24594.1"/>
    <property type="molecule type" value="Genomic_DNA"/>
</dbReference>
<feature type="domain" description="HTH tetR-type" evidence="4">
    <location>
        <begin position="23"/>
        <end position="83"/>
    </location>
</feature>
<name>A0ABR4R1N8_9BORD</name>
<dbReference type="InterPro" id="IPR050624">
    <property type="entry name" value="HTH-type_Tx_Regulator"/>
</dbReference>
<dbReference type="Proteomes" id="UP000025748">
    <property type="component" value="Unassembled WGS sequence"/>
</dbReference>
<dbReference type="SUPFAM" id="SSF48498">
    <property type="entry name" value="Tetracyclin repressor-like, C-terminal domain"/>
    <property type="match status" value="1"/>
</dbReference>
<sequence length="224" mass="25534">MNMTITSKPELEQEPARGRTKGEHTRIAIKEAARDVMARDGFAAMRIADIMSGAGKSPGAFYIYFKNKEELLHELLEDFRHTLKNEVNRPLSGQEDPLHNLAERLQVFWRIYRRHWPVATAAFQMSMQDDSFARAWHHIREQGIKGLVTVIRESRKQQPAPDKDLELVASALSSMIEYACYNWTAKVGDFPGREIDDETAIDVLTRLALGALHPHPAVQAYLPR</sequence>
<dbReference type="Gene3D" id="1.10.10.60">
    <property type="entry name" value="Homeodomain-like"/>
    <property type="match status" value="1"/>
</dbReference>
<dbReference type="InterPro" id="IPR009057">
    <property type="entry name" value="Homeodomain-like_sf"/>
</dbReference>
<dbReference type="Gene3D" id="1.10.357.10">
    <property type="entry name" value="Tetracycline Repressor, domain 2"/>
    <property type="match status" value="1"/>
</dbReference>
<dbReference type="Pfam" id="PF00440">
    <property type="entry name" value="TetR_N"/>
    <property type="match status" value="1"/>
</dbReference>
<evidence type="ECO:0000313" key="5">
    <source>
        <dbReference type="EMBL" id="KCB24594.1"/>
    </source>
</evidence>
<feature type="compositionally biased region" description="Basic and acidic residues" evidence="3">
    <location>
        <begin position="9"/>
        <end position="24"/>
    </location>
</feature>
<evidence type="ECO:0000256" key="1">
    <source>
        <dbReference type="ARBA" id="ARBA00023125"/>
    </source>
</evidence>
<keyword evidence="1 2" id="KW-0238">DNA-binding</keyword>
<dbReference type="InterPro" id="IPR001647">
    <property type="entry name" value="HTH_TetR"/>
</dbReference>
<reference evidence="5 6" key="1">
    <citation type="submission" date="2014-03" db="EMBL/GenBank/DDBJ databases">
        <title>Genome sequence of Bordetella hinzii.</title>
        <authorList>
            <person name="Register K."/>
            <person name="Harvill E."/>
            <person name="Goodfield L.L."/>
            <person name="Ivanov Y.V."/>
            <person name="Meyer J.A."/>
            <person name="Muse S.J."/>
            <person name="Jacobs N."/>
            <person name="Bendor L."/>
            <person name="Smallridge W.E."/>
            <person name="Brinkac L.M."/>
            <person name="Sanka R."/>
            <person name="Kim M."/>
            <person name="Losada L."/>
        </authorList>
    </citation>
    <scope>NUCLEOTIDE SEQUENCE [LARGE SCALE GENOMIC DNA]</scope>
    <source>
        <strain evidence="5 6">OH87 BAL007II</strain>
    </source>
</reference>
<dbReference type="PANTHER" id="PTHR43479">
    <property type="entry name" value="ACREF/ENVCD OPERON REPRESSOR-RELATED"/>
    <property type="match status" value="1"/>
</dbReference>
<dbReference type="InterPro" id="IPR036271">
    <property type="entry name" value="Tet_transcr_reg_TetR-rel_C_sf"/>
</dbReference>
<accession>A0ABR4R1N8</accession>
<feature type="region of interest" description="Disordered" evidence="3">
    <location>
        <begin position="1"/>
        <end position="24"/>
    </location>
</feature>
<keyword evidence="6" id="KW-1185">Reference proteome</keyword>
<organism evidence="5 6">
    <name type="scientific">Bordetella hinzii OH87 BAL007II</name>
    <dbReference type="NCBI Taxonomy" id="1331262"/>
    <lineage>
        <taxon>Bacteria</taxon>
        <taxon>Pseudomonadati</taxon>
        <taxon>Pseudomonadota</taxon>
        <taxon>Betaproteobacteria</taxon>
        <taxon>Burkholderiales</taxon>
        <taxon>Alcaligenaceae</taxon>
        <taxon>Bordetella</taxon>
    </lineage>
</organism>
<evidence type="ECO:0000259" key="4">
    <source>
        <dbReference type="PROSITE" id="PS50977"/>
    </source>
</evidence>